<feature type="domain" description="Protein kinase" evidence="6">
    <location>
        <begin position="1"/>
        <end position="190"/>
    </location>
</feature>
<sequence length="190" mass="22248">MWKHDRTKSFALKCMKKLHIVETRQQEHIFSERNLMFEIKCSFVCKLYATYRDSKYVYMLLEACLGGELWNVLRNRGSFDDNITRFVVACVLEAFTYLHTRGILYRDLKPENLLLDSRGITIFALISGQKRVGYMFSQESRIFDMPDLLAIRWTSLTVIGLEKMRILQTQDGRVTLLTETKSGLELSRSI</sequence>
<dbReference type="SUPFAM" id="SSF56112">
    <property type="entry name" value="Protein kinase-like (PK-like)"/>
    <property type="match status" value="1"/>
</dbReference>
<evidence type="ECO:0000313" key="7">
    <source>
        <dbReference type="EMBL" id="VEL35789.1"/>
    </source>
</evidence>
<keyword evidence="1" id="KW-0723">Serine/threonine-protein kinase</keyword>
<keyword evidence="4" id="KW-0418">Kinase</keyword>
<dbReference type="AlphaFoldDB" id="A0A3S5B424"/>
<dbReference type="Gene3D" id="1.10.510.10">
    <property type="entry name" value="Transferase(Phosphotransferase) domain 1"/>
    <property type="match status" value="1"/>
</dbReference>
<name>A0A3S5B424_9PLAT</name>
<dbReference type="GO" id="GO:0004674">
    <property type="term" value="F:protein serine/threonine kinase activity"/>
    <property type="evidence" value="ECO:0007669"/>
    <property type="project" value="UniProtKB-KW"/>
</dbReference>
<keyword evidence="2" id="KW-0808">Transferase</keyword>
<dbReference type="InterPro" id="IPR000719">
    <property type="entry name" value="Prot_kinase_dom"/>
</dbReference>
<dbReference type="PANTHER" id="PTHR24353:SF147">
    <property type="entry name" value="CGMP-DEPENDENT SERINE_THREONIN PROTEIN KINASE-RELATED"/>
    <property type="match status" value="1"/>
</dbReference>
<dbReference type="Proteomes" id="UP000784294">
    <property type="component" value="Unassembled WGS sequence"/>
</dbReference>
<dbReference type="OrthoDB" id="63267at2759"/>
<dbReference type="PROSITE" id="PS00108">
    <property type="entry name" value="PROTEIN_KINASE_ST"/>
    <property type="match status" value="1"/>
</dbReference>
<dbReference type="PANTHER" id="PTHR24353">
    <property type="entry name" value="CYCLIC NUCLEOTIDE-DEPENDENT PROTEIN KINASE"/>
    <property type="match status" value="1"/>
</dbReference>
<organism evidence="7 8">
    <name type="scientific">Protopolystoma xenopodis</name>
    <dbReference type="NCBI Taxonomy" id="117903"/>
    <lineage>
        <taxon>Eukaryota</taxon>
        <taxon>Metazoa</taxon>
        <taxon>Spiralia</taxon>
        <taxon>Lophotrochozoa</taxon>
        <taxon>Platyhelminthes</taxon>
        <taxon>Monogenea</taxon>
        <taxon>Polyopisthocotylea</taxon>
        <taxon>Polystomatidea</taxon>
        <taxon>Polystomatidae</taxon>
        <taxon>Protopolystoma</taxon>
    </lineage>
</organism>
<accession>A0A3S5B424</accession>
<reference evidence="7" key="1">
    <citation type="submission" date="2018-11" db="EMBL/GenBank/DDBJ databases">
        <authorList>
            <consortium name="Pathogen Informatics"/>
        </authorList>
    </citation>
    <scope>NUCLEOTIDE SEQUENCE</scope>
</reference>
<dbReference type="InterPro" id="IPR008271">
    <property type="entry name" value="Ser/Thr_kinase_AS"/>
</dbReference>
<keyword evidence="3" id="KW-0547">Nucleotide-binding</keyword>
<evidence type="ECO:0000256" key="3">
    <source>
        <dbReference type="ARBA" id="ARBA00022741"/>
    </source>
</evidence>
<protein>
    <recommendedName>
        <fullName evidence="6">Protein kinase domain-containing protein</fullName>
    </recommendedName>
</protein>
<gene>
    <name evidence="7" type="ORF">PXEA_LOCUS29229</name>
</gene>
<evidence type="ECO:0000256" key="5">
    <source>
        <dbReference type="ARBA" id="ARBA00022840"/>
    </source>
</evidence>
<evidence type="ECO:0000256" key="1">
    <source>
        <dbReference type="ARBA" id="ARBA00022527"/>
    </source>
</evidence>
<dbReference type="PROSITE" id="PS50011">
    <property type="entry name" value="PROTEIN_KINASE_DOM"/>
    <property type="match status" value="1"/>
</dbReference>
<dbReference type="Pfam" id="PF00069">
    <property type="entry name" value="Pkinase"/>
    <property type="match status" value="1"/>
</dbReference>
<evidence type="ECO:0000259" key="6">
    <source>
        <dbReference type="PROSITE" id="PS50011"/>
    </source>
</evidence>
<keyword evidence="8" id="KW-1185">Reference proteome</keyword>
<evidence type="ECO:0000256" key="4">
    <source>
        <dbReference type="ARBA" id="ARBA00022777"/>
    </source>
</evidence>
<dbReference type="GO" id="GO:0005524">
    <property type="term" value="F:ATP binding"/>
    <property type="evidence" value="ECO:0007669"/>
    <property type="project" value="UniProtKB-KW"/>
</dbReference>
<dbReference type="SMART" id="SM00220">
    <property type="entry name" value="S_TKc"/>
    <property type="match status" value="1"/>
</dbReference>
<dbReference type="EMBL" id="CAAALY010250687">
    <property type="protein sequence ID" value="VEL35789.1"/>
    <property type="molecule type" value="Genomic_DNA"/>
</dbReference>
<evidence type="ECO:0000313" key="8">
    <source>
        <dbReference type="Proteomes" id="UP000784294"/>
    </source>
</evidence>
<proteinExistence type="predicted"/>
<keyword evidence="5" id="KW-0067">ATP-binding</keyword>
<evidence type="ECO:0000256" key="2">
    <source>
        <dbReference type="ARBA" id="ARBA00022679"/>
    </source>
</evidence>
<dbReference type="Gene3D" id="3.30.200.20">
    <property type="entry name" value="Phosphorylase Kinase, domain 1"/>
    <property type="match status" value="1"/>
</dbReference>
<comment type="caution">
    <text evidence="7">The sequence shown here is derived from an EMBL/GenBank/DDBJ whole genome shotgun (WGS) entry which is preliminary data.</text>
</comment>
<dbReference type="InterPro" id="IPR011009">
    <property type="entry name" value="Kinase-like_dom_sf"/>
</dbReference>